<feature type="non-terminal residue" evidence="2">
    <location>
        <position position="1"/>
    </location>
</feature>
<evidence type="ECO:0000313" key="3">
    <source>
        <dbReference type="Proteomes" id="UP001235939"/>
    </source>
</evidence>
<sequence length="285" mass="32565">MAEEVWRDIADSVGRKAPGEEIEVKETTGIYRRSKTMDWTTRGDEEDGGGSMERPCGPSSVEEGIEGGRYGETIWPTLSRGRRDIADSVGGKAPGEEIEVKETTGIYRRSKKWTGRHKEMKRMAEEVWRDIADSVGRKAPGEEIEVKETTGIYRRSKKWTGRHKEMKRMAEEEWREVVLSDESRFCLQHHDGRICVWHHRGEDTLSACIRHCHTGPWSDIMDIIHTSNHRGTPVLAAKITWEDGMKNEVPLEWGLAKKVPRMTVGRHSLMSAEENTQCDYISVTE</sequence>
<keyword evidence="3" id="KW-1185">Reference proteome</keyword>
<evidence type="ECO:0000313" key="2">
    <source>
        <dbReference type="EMBL" id="UYV60691.1"/>
    </source>
</evidence>
<dbReference type="Gene3D" id="3.30.420.10">
    <property type="entry name" value="Ribonuclease H-like superfamily/Ribonuclease H"/>
    <property type="match status" value="1"/>
</dbReference>
<feature type="region of interest" description="Disordered" evidence="1">
    <location>
        <begin position="35"/>
        <end position="66"/>
    </location>
</feature>
<gene>
    <name evidence="2" type="ORF">LAZ67_1001933</name>
</gene>
<name>A0ABY6JXC2_9ARAC</name>
<dbReference type="InterPro" id="IPR036397">
    <property type="entry name" value="RNaseH_sf"/>
</dbReference>
<proteinExistence type="predicted"/>
<accession>A0ABY6JXC2</accession>
<dbReference type="Proteomes" id="UP001235939">
    <property type="component" value="Chromosome 01"/>
</dbReference>
<evidence type="ECO:0000256" key="1">
    <source>
        <dbReference type="SAM" id="MobiDB-lite"/>
    </source>
</evidence>
<organism evidence="2 3">
    <name type="scientific">Cordylochernes scorpioides</name>
    <dbReference type="NCBI Taxonomy" id="51811"/>
    <lineage>
        <taxon>Eukaryota</taxon>
        <taxon>Metazoa</taxon>
        <taxon>Ecdysozoa</taxon>
        <taxon>Arthropoda</taxon>
        <taxon>Chelicerata</taxon>
        <taxon>Arachnida</taxon>
        <taxon>Pseudoscorpiones</taxon>
        <taxon>Cheliferoidea</taxon>
        <taxon>Chernetidae</taxon>
        <taxon>Cordylochernes</taxon>
    </lineage>
</organism>
<dbReference type="EMBL" id="CP092863">
    <property type="protein sequence ID" value="UYV60691.1"/>
    <property type="molecule type" value="Genomic_DNA"/>
</dbReference>
<reference evidence="2 3" key="1">
    <citation type="submission" date="2022-01" db="EMBL/GenBank/DDBJ databases">
        <title>A chromosomal length assembly of Cordylochernes scorpioides.</title>
        <authorList>
            <person name="Zeh D."/>
            <person name="Zeh J."/>
        </authorList>
    </citation>
    <scope>NUCLEOTIDE SEQUENCE [LARGE SCALE GENOMIC DNA]</scope>
    <source>
        <strain evidence="2">IN4F17</strain>
        <tissue evidence="2">Whole Body</tissue>
    </source>
</reference>
<protein>
    <submittedName>
        <fullName evidence="2">Uncharacterized protein</fullName>
    </submittedName>
</protein>